<keyword evidence="9" id="KW-0150">Chloroplast</keyword>
<dbReference type="InterPro" id="IPR041628">
    <property type="entry name" value="ChlI/MoxR_AAA_lid"/>
</dbReference>
<evidence type="ECO:0000256" key="9">
    <source>
        <dbReference type="RuleBase" id="RU362087"/>
    </source>
</evidence>
<dbReference type="SMART" id="SM00382">
    <property type="entry name" value="AAA"/>
    <property type="match status" value="1"/>
</dbReference>
<dbReference type="Pfam" id="PF01078">
    <property type="entry name" value="Mg_chelatase"/>
    <property type="match status" value="1"/>
</dbReference>
<keyword evidence="7 9" id="KW-0149">Chlorophyll biosynthesis</keyword>
<dbReference type="Pfam" id="PF17863">
    <property type="entry name" value="AAA_lid_2"/>
    <property type="match status" value="1"/>
</dbReference>
<dbReference type="SMR" id="B7FTA2"/>
<dbReference type="InterPro" id="IPR003593">
    <property type="entry name" value="AAA+_ATPase"/>
</dbReference>
<dbReference type="SUPFAM" id="SSF53300">
    <property type="entry name" value="vWA-like"/>
    <property type="match status" value="1"/>
</dbReference>
<dbReference type="OMA" id="YYHLPKA"/>
<comment type="catalytic activity">
    <reaction evidence="8 9">
        <text>protoporphyrin IX + Mg(2+) + ATP + H2O = Mg-protoporphyrin IX + ADP + phosphate + 3 H(+)</text>
        <dbReference type="Rhea" id="RHEA:13961"/>
        <dbReference type="ChEBI" id="CHEBI:15377"/>
        <dbReference type="ChEBI" id="CHEBI:15378"/>
        <dbReference type="ChEBI" id="CHEBI:18420"/>
        <dbReference type="ChEBI" id="CHEBI:30616"/>
        <dbReference type="ChEBI" id="CHEBI:43474"/>
        <dbReference type="ChEBI" id="CHEBI:57306"/>
        <dbReference type="ChEBI" id="CHEBI:60492"/>
        <dbReference type="ChEBI" id="CHEBI:456216"/>
        <dbReference type="EC" id="6.6.1.1"/>
    </reaction>
</comment>
<keyword evidence="6 9" id="KW-0067">ATP-binding</keyword>
<dbReference type="eggNOG" id="ENOG502QU3C">
    <property type="taxonomic scope" value="Eukaryota"/>
</dbReference>
<dbReference type="OrthoDB" id="299997at2759"/>
<evidence type="ECO:0000256" key="7">
    <source>
        <dbReference type="ARBA" id="ARBA00023171"/>
    </source>
</evidence>
<feature type="domain" description="VWFA" evidence="12">
    <location>
        <begin position="592"/>
        <end position="797"/>
    </location>
</feature>
<dbReference type="GeneID" id="7197023"/>
<feature type="signal peptide" evidence="11">
    <location>
        <begin position="1"/>
        <end position="25"/>
    </location>
</feature>
<sequence length="800" mass="86572">MVSSSKSTWMMAGACLILMAFQVQSFTFVPATRATSTVKRVAPAFMSAVADDKSETSETEAAARARLVMEAEAAMNGGSSKIGIKDTKLMDLGGRPFPLSMIVGQDSIKQALLLSAINNRMGGVVISGGKGTSKSVMARALHQLLPPIEILKDSAFNIDPEGEFGLDDFTRTEIDNGGTPLADRETEIIPCPFVQVPLNVMEDRLIGSADLEESVKSGKTVFAPGLLAKAHRGVLYVDDINLLDEETANILLNVVSDGYVLVEREGISLRYPCRPLLIATFNPDEGELRDHLLDRIAIALSTNADRLDIGQRVDAVESVLDFASSGKQKTDKAEVALQEAIDNEDDLKTAIVFAHEYIKDLKVAPSQMQYLCEEAIRAGCQGHRAEIFACEVARASAALEGRQVTSEDLRLAVKLAIAPRGTFINTPMDPDEMMPPPPPPPPPPPQMDDQSQDQDEDQEDDDEQPDEKEDEEEDEDREDEAPDVPEVPQEFMFDIDATPMDPDLIDFTSRERSGKGGGRGLIFSQDRGRYIKPMLPKGKVIRLAVDATLRASAPYQKSRRERAVGTSKEGRGVHIQQSDVRIKKMARKAGSLIIFVVDASGSMALNRMNAAKGAAVSLLTEAYQSRDKISLIPFQGEMADVLLPPTKSITMARQRLEQMPCGGGSPLAHALQLATLTGINAQKSGDVGKVVVVLISDGRANVPLCVSMGEEFDPESDEDSKDGKPSRSYLKDEVLACAKRLGSQGGFNLLCIDTENKFISTGLAKEIADAALGKYHQITKADGKAIASVTSQALNQIKSK</sequence>
<dbReference type="PaxDb" id="2850-Phatr33017"/>
<dbReference type="Pfam" id="PF13519">
    <property type="entry name" value="VWA_2"/>
    <property type="match status" value="1"/>
</dbReference>
<dbReference type="InterPro" id="IPR002035">
    <property type="entry name" value="VWF_A"/>
</dbReference>
<dbReference type="Proteomes" id="UP000000759">
    <property type="component" value="Chromosome 2"/>
</dbReference>
<dbReference type="InterPro" id="IPR011776">
    <property type="entry name" value="Mg_chelatase_ATPase-dsu"/>
</dbReference>
<evidence type="ECO:0000256" key="3">
    <source>
        <dbReference type="ARBA" id="ARBA00022531"/>
    </source>
</evidence>
<evidence type="ECO:0000256" key="6">
    <source>
        <dbReference type="ARBA" id="ARBA00022840"/>
    </source>
</evidence>
<evidence type="ECO:0000259" key="12">
    <source>
        <dbReference type="PROSITE" id="PS50234"/>
    </source>
</evidence>
<organism evidence="13 14">
    <name type="scientific">Phaeodactylum tricornutum (strain CCAP 1055/1)</name>
    <dbReference type="NCBI Taxonomy" id="556484"/>
    <lineage>
        <taxon>Eukaryota</taxon>
        <taxon>Sar</taxon>
        <taxon>Stramenopiles</taxon>
        <taxon>Ochrophyta</taxon>
        <taxon>Bacillariophyta</taxon>
        <taxon>Bacillariophyceae</taxon>
        <taxon>Bacillariophycidae</taxon>
        <taxon>Naviculales</taxon>
        <taxon>Phaeodactylaceae</taxon>
        <taxon>Phaeodactylum</taxon>
    </lineage>
</organism>
<dbReference type="SUPFAM" id="SSF52540">
    <property type="entry name" value="P-loop containing nucleoside triphosphate hydrolases"/>
    <property type="match status" value="1"/>
</dbReference>
<dbReference type="CDD" id="cd01451">
    <property type="entry name" value="vWA_Magnesium_chelatase"/>
    <property type="match status" value="1"/>
</dbReference>
<keyword evidence="14" id="KW-1185">Reference proteome</keyword>
<dbReference type="InterPro" id="IPR041702">
    <property type="entry name" value="BchD/ChlD_VWA"/>
</dbReference>
<evidence type="ECO:0000313" key="14">
    <source>
        <dbReference type="Proteomes" id="UP000000759"/>
    </source>
</evidence>
<dbReference type="PANTHER" id="PTHR43473">
    <property type="entry name" value="MAGNESIUM-CHELATASE SUBUNIT CHLD, CHLOROPLASTIC"/>
    <property type="match status" value="1"/>
</dbReference>
<dbReference type="RefSeq" id="XP_002178119.1">
    <property type="nucleotide sequence ID" value="XM_002178083.1"/>
</dbReference>
<dbReference type="GO" id="GO:0009507">
    <property type="term" value="C:chloroplast"/>
    <property type="evidence" value="ECO:0007669"/>
    <property type="project" value="UniProtKB-SubCell"/>
</dbReference>
<dbReference type="UniPathway" id="UPA00668"/>
<dbReference type="InterPro" id="IPR036465">
    <property type="entry name" value="vWFA_dom_sf"/>
</dbReference>
<comment type="similarity">
    <text evidence="2 9">Belongs to the Mg-chelatase subunits D/I family.</text>
</comment>
<dbReference type="GO" id="GO:0005524">
    <property type="term" value="F:ATP binding"/>
    <property type="evidence" value="ECO:0007669"/>
    <property type="project" value="UniProtKB-UniRule"/>
</dbReference>
<dbReference type="AlphaFoldDB" id="B7FTA2"/>
<dbReference type="KEGG" id="pti:PHATRDRAFT_50740"/>
<evidence type="ECO:0000256" key="2">
    <source>
        <dbReference type="ARBA" id="ARBA00005799"/>
    </source>
</evidence>
<feature type="chain" id="PRO_5002852606" description="Mg-protoporphyrin IX chelatase" evidence="11">
    <location>
        <begin position="26"/>
        <end position="800"/>
    </location>
</feature>
<reference evidence="13 14" key="1">
    <citation type="journal article" date="2008" name="Nature">
        <title>The Phaeodactylum genome reveals the evolutionary history of diatom genomes.</title>
        <authorList>
            <person name="Bowler C."/>
            <person name="Allen A.E."/>
            <person name="Badger J.H."/>
            <person name="Grimwood J."/>
            <person name="Jabbari K."/>
            <person name="Kuo A."/>
            <person name="Maheswari U."/>
            <person name="Martens C."/>
            <person name="Maumus F."/>
            <person name="Otillar R.P."/>
            <person name="Rayko E."/>
            <person name="Salamov A."/>
            <person name="Vandepoele K."/>
            <person name="Beszteri B."/>
            <person name="Gruber A."/>
            <person name="Heijde M."/>
            <person name="Katinka M."/>
            <person name="Mock T."/>
            <person name="Valentin K."/>
            <person name="Verret F."/>
            <person name="Berges J.A."/>
            <person name="Brownlee C."/>
            <person name="Cadoret J.P."/>
            <person name="Chiovitti A."/>
            <person name="Choi C.J."/>
            <person name="Coesel S."/>
            <person name="De Martino A."/>
            <person name="Detter J.C."/>
            <person name="Durkin C."/>
            <person name="Falciatore A."/>
            <person name="Fournet J."/>
            <person name="Haruta M."/>
            <person name="Huysman M.J."/>
            <person name="Jenkins B.D."/>
            <person name="Jiroutova K."/>
            <person name="Jorgensen R.E."/>
            <person name="Joubert Y."/>
            <person name="Kaplan A."/>
            <person name="Kroger N."/>
            <person name="Kroth P.G."/>
            <person name="La Roche J."/>
            <person name="Lindquist E."/>
            <person name="Lommer M."/>
            <person name="Martin-Jezequel V."/>
            <person name="Lopez P.J."/>
            <person name="Lucas S."/>
            <person name="Mangogna M."/>
            <person name="McGinnis K."/>
            <person name="Medlin L.K."/>
            <person name="Montsant A."/>
            <person name="Oudot-Le Secq M.P."/>
            <person name="Napoli C."/>
            <person name="Obornik M."/>
            <person name="Parker M.S."/>
            <person name="Petit J.L."/>
            <person name="Porcel B.M."/>
            <person name="Poulsen N."/>
            <person name="Robison M."/>
            <person name="Rychlewski L."/>
            <person name="Rynearson T.A."/>
            <person name="Schmutz J."/>
            <person name="Shapiro H."/>
            <person name="Siaut M."/>
            <person name="Stanley M."/>
            <person name="Sussman M.R."/>
            <person name="Taylor A.R."/>
            <person name="Vardi A."/>
            <person name="von Dassow P."/>
            <person name="Vyverman W."/>
            <person name="Willis A."/>
            <person name="Wyrwicz L.S."/>
            <person name="Rokhsar D.S."/>
            <person name="Weissenbach J."/>
            <person name="Armbrust E.V."/>
            <person name="Green B.R."/>
            <person name="Van de Peer Y."/>
            <person name="Grigoriev I.V."/>
        </authorList>
    </citation>
    <scope>NUCLEOTIDE SEQUENCE [LARGE SCALE GENOMIC DNA]</scope>
    <source>
        <strain evidence="13 14">CCAP 1055/1</strain>
    </source>
</reference>
<accession>B7FTA2</accession>
<keyword evidence="4 9" id="KW-0436">Ligase</keyword>
<dbReference type="EMBL" id="CM000606">
    <property type="protein sequence ID" value="EEC50933.1"/>
    <property type="molecule type" value="Genomic_DNA"/>
</dbReference>
<feature type="region of interest" description="Disordered" evidence="10">
    <location>
        <begin position="422"/>
        <end position="488"/>
    </location>
</feature>
<keyword evidence="5 9" id="KW-0547">Nucleotide-binding</keyword>
<dbReference type="GO" id="GO:0015979">
    <property type="term" value="P:photosynthesis"/>
    <property type="evidence" value="ECO:0007669"/>
    <property type="project" value="UniProtKB-UniRule"/>
</dbReference>
<dbReference type="STRING" id="556484.B7FTA2"/>
<evidence type="ECO:0000256" key="1">
    <source>
        <dbReference type="ARBA" id="ARBA00005173"/>
    </source>
</evidence>
<gene>
    <name evidence="13" type="ORF">PHATRDRAFT_50740</name>
</gene>
<feature type="compositionally biased region" description="Pro residues" evidence="10">
    <location>
        <begin position="433"/>
        <end position="446"/>
    </location>
</feature>
<dbReference type="InParanoid" id="B7FTA2"/>
<comment type="function">
    <text evidence="9">Involved in chlorophyll biosynthesis. Catalyzes the insertion of magnesium ion into protoporphyrin IX to yield Mg-protoporphyrin IX.</text>
</comment>
<name>B7FTA2_PHATC</name>
<keyword evidence="11" id="KW-0732">Signal</keyword>
<dbReference type="PROSITE" id="PS50234">
    <property type="entry name" value="VWFA"/>
    <property type="match status" value="1"/>
</dbReference>
<evidence type="ECO:0000256" key="8">
    <source>
        <dbReference type="ARBA" id="ARBA00048693"/>
    </source>
</evidence>
<keyword evidence="3 9" id="KW-0602">Photosynthesis</keyword>
<dbReference type="InterPro" id="IPR000523">
    <property type="entry name" value="Mg_chelatse_chII-like_cat_dom"/>
</dbReference>
<evidence type="ECO:0000313" key="13">
    <source>
        <dbReference type="EMBL" id="EEC50933.1"/>
    </source>
</evidence>
<proteinExistence type="inferred from homology"/>
<dbReference type="PANTHER" id="PTHR43473:SF2">
    <property type="entry name" value="MAGNESIUM-CHELATASE SUBUNIT CHLD, CHLOROPLASTIC"/>
    <property type="match status" value="1"/>
</dbReference>
<evidence type="ECO:0000256" key="10">
    <source>
        <dbReference type="SAM" id="MobiDB-lite"/>
    </source>
</evidence>
<dbReference type="HOGENOM" id="CLU_016684_6_2_1"/>
<comment type="pathway">
    <text evidence="1 9">Porphyrin-containing compound metabolism; chlorophyll biosynthesis.</text>
</comment>
<dbReference type="Gene3D" id="3.40.50.300">
    <property type="entry name" value="P-loop containing nucleotide triphosphate hydrolases"/>
    <property type="match status" value="1"/>
</dbReference>
<evidence type="ECO:0000256" key="11">
    <source>
        <dbReference type="SAM" id="SignalP"/>
    </source>
</evidence>
<dbReference type="GO" id="GO:0015995">
    <property type="term" value="P:chlorophyll biosynthetic process"/>
    <property type="evidence" value="ECO:0007669"/>
    <property type="project" value="UniProtKB-UniPathway"/>
</dbReference>
<comment type="subcellular location">
    <subcellularLocation>
        <location evidence="9">Plastid</location>
        <location evidence="9">Chloroplast</location>
    </subcellularLocation>
</comment>
<reference evidence="14" key="2">
    <citation type="submission" date="2008-08" db="EMBL/GenBank/DDBJ databases">
        <authorList>
            <consortium name="Diatom Consortium"/>
            <person name="Grigoriev I."/>
            <person name="Grimwood J."/>
            <person name="Kuo A."/>
            <person name="Otillar R.P."/>
            <person name="Salamov A."/>
            <person name="Detter J.C."/>
            <person name="Lindquist E."/>
            <person name="Shapiro H."/>
            <person name="Lucas S."/>
            <person name="Glavina del Rio T."/>
            <person name="Pitluck S."/>
            <person name="Rokhsar D."/>
            <person name="Bowler C."/>
        </authorList>
    </citation>
    <scope>GENOME REANNOTATION</scope>
    <source>
        <strain evidence="14">CCAP 1055/1</strain>
    </source>
</reference>
<dbReference type="Gene3D" id="3.40.50.410">
    <property type="entry name" value="von Willebrand factor, type A domain"/>
    <property type="match status" value="1"/>
</dbReference>
<dbReference type="EC" id="6.6.1.1" evidence="9"/>
<dbReference type="GO" id="GO:0016851">
    <property type="term" value="F:magnesium chelatase activity"/>
    <property type="evidence" value="ECO:0007669"/>
    <property type="project" value="UniProtKB-UniRule"/>
</dbReference>
<keyword evidence="9" id="KW-0934">Plastid</keyword>
<feature type="compositionally biased region" description="Acidic residues" evidence="10">
    <location>
        <begin position="450"/>
        <end position="483"/>
    </location>
</feature>
<protein>
    <recommendedName>
        <fullName evidence="9">Mg-protoporphyrin IX chelatase</fullName>
        <ecNumber evidence="9">6.6.1.1</ecNumber>
    </recommendedName>
</protein>
<evidence type="ECO:0000256" key="4">
    <source>
        <dbReference type="ARBA" id="ARBA00022598"/>
    </source>
</evidence>
<dbReference type="InterPro" id="IPR027417">
    <property type="entry name" value="P-loop_NTPase"/>
</dbReference>
<evidence type="ECO:0000256" key="5">
    <source>
        <dbReference type="ARBA" id="ARBA00022741"/>
    </source>
</evidence>
<dbReference type="Gene3D" id="1.10.8.80">
    <property type="entry name" value="Magnesium chelatase subunit I, C-Terminal domain"/>
    <property type="match status" value="1"/>
</dbReference>
<dbReference type="SMART" id="SM00327">
    <property type="entry name" value="VWA"/>
    <property type="match status" value="1"/>
</dbReference>
<dbReference type="NCBIfam" id="TIGR02031">
    <property type="entry name" value="BchD-ChlD"/>
    <property type="match status" value="1"/>
</dbReference>